<dbReference type="Gene3D" id="3.90.25.10">
    <property type="entry name" value="UDP-galactose 4-epimerase, domain 1"/>
    <property type="match status" value="1"/>
</dbReference>
<keyword evidence="4" id="KW-1185">Reference proteome</keyword>
<evidence type="ECO:0000256" key="1">
    <source>
        <dbReference type="SAM" id="MobiDB-lite"/>
    </source>
</evidence>
<evidence type="ECO:0000313" key="3">
    <source>
        <dbReference type="EMBL" id="MFC0626588.1"/>
    </source>
</evidence>
<dbReference type="InterPro" id="IPR016040">
    <property type="entry name" value="NAD(P)-bd_dom"/>
</dbReference>
<name>A0ABV6QPP3_9ACTN</name>
<gene>
    <name evidence="3" type="ORF">ACFFGN_21090</name>
</gene>
<proteinExistence type="predicted"/>
<sequence length="283" mass="29596">MTVVILGARGKIAQHVATGLQAREIPVRLGTRTGTGQPARRGASPLPDGALEFDPADPGSILEGAEQVFLYADPATAPAFVAAADQAGVKQVVLLSSAASQAGTTDAAADPHGTAEAIVATGPYATTFLQPGAFMSNALFWGYSMRTTGEVRIPYLDAEEAPIHERDIADVAIEVLSAGPGAEHDGRGYELTGPESMTRRRQLELITEVLGVPVKMAELTPAEGRAELAAVMGDGPQLDSLMSYWASRVGNPHPTNTNVTALTGHPARPFTTWLTDHASTFTS</sequence>
<dbReference type="EMBL" id="JBHLTC010000028">
    <property type="protein sequence ID" value="MFC0626588.1"/>
    <property type="molecule type" value="Genomic_DNA"/>
</dbReference>
<evidence type="ECO:0000313" key="4">
    <source>
        <dbReference type="Proteomes" id="UP001589890"/>
    </source>
</evidence>
<feature type="domain" description="NAD(P)-binding" evidence="2">
    <location>
        <begin position="7"/>
        <end position="177"/>
    </location>
</feature>
<dbReference type="SUPFAM" id="SSF51735">
    <property type="entry name" value="NAD(P)-binding Rossmann-fold domains"/>
    <property type="match status" value="1"/>
</dbReference>
<accession>A0ABV6QPP3</accession>
<evidence type="ECO:0000259" key="2">
    <source>
        <dbReference type="Pfam" id="PF13460"/>
    </source>
</evidence>
<dbReference type="Pfam" id="PF13460">
    <property type="entry name" value="NAD_binding_10"/>
    <property type="match status" value="1"/>
</dbReference>
<dbReference type="InterPro" id="IPR051604">
    <property type="entry name" value="Ergot_Alk_Oxidoreductase"/>
</dbReference>
<dbReference type="PANTHER" id="PTHR43162">
    <property type="match status" value="1"/>
</dbReference>
<dbReference type="PANTHER" id="PTHR43162:SF1">
    <property type="entry name" value="PRESTALK A DIFFERENTIATION PROTEIN A"/>
    <property type="match status" value="1"/>
</dbReference>
<comment type="caution">
    <text evidence="3">The sequence shown here is derived from an EMBL/GenBank/DDBJ whole genome shotgun (WGS) entry which is preliminary data.</text>
</comment>
<dbReference type="RefSeq" id="WP_380050386.1">
    <property type="nucleotide sequence ID" value="NZ_JBHLTC010000028.1"/>
</dbReference>
<feature type="region of interest" description="Disordered" evidence="1">
    <location>
        <begin position="31"/>
        <end position="50"/>
    </location>
</feature>
<dbReference type="Gene3D" id="3.40.50.720">
    <property type="entry name" value="NAD(P)-binding Rossmann-like Domain"/>
    <property type="match status" value="1"/>
</dbReference>
<dbReference type="Proteomes" id="UP001589890">
    <property type="component" value="Unassembled WGS sequence"/>
</dbReference>
<dbReference type="InterPro" id="IPR036291">
    <property type="entry name" value="NAD(P)-bd_dom_sf"/>
</dbReference>
<reference evidence="3 4" key="1">
    <citation type="submission" date="2024-09" db="EMBL/GenBank/DDBJ databases">
        <authorList>
            <person name="Sun Q."/>
            <person name="Mori K."/>
        </authorList>
    </citation>
    <scope>NUCLEOTIDE SEQUENCE [LARGE SCALE GENOMIC DNA]</scope>
    <source>
        <strain evidence="3 4">CGMCC 1.15906</strain>
    </source>
</reference>
<organism evidence="3 4">
    <name type="scientific">Kribbella deserti</name>
    <dbReference type="NCBI Taxonomy" id="1926257"/>
    <lineage>
        <taxon>Bacteria</taxon>
        <taxon>Bacillati</taxon>
        <taxon>Actinomycetota</taxon>
        <taxon>Actinomycetes</taxon>
        <taxon>Propionibacteriales</taxon>
        <taxon>Kribbellaceae</taxon>
        <taxon>Kribbella</taxon>
    </lineage>
</organism>
<protein>
    <submittedName>
        <fullName evidence="3">SDR family oxidoreductase</fullName>
    </submittedName>
</protein>